<dbReference type="OrthoDB" id="406844at2759"/>
<dbReference type="Pfam" id="PF00400">
    <property type="entry name" value="WD40"/>
    <property type="match status" value="3"/>
</dbReference>
<protein>
    <recommendedName>
        <fullName evidence="7">Actin-related protein 2/3 complex subunit</fullName>
    </recommendedName>
</protein>
<evidence type="ECO:0000256" key="2">
    <source>
        <dbReference type="ARBA" id="ARBA00022490"/>
    </source>
</evidence>
<dbReference type="GO" id="GO:0005885">
    <property type="term" value="C:Arp2/3 protein complex"/>
    <property type="evidence" value="ECO:0007669"/>
    <property type="project" value="UniProtKB-UniRule"/>
</dbReference>
<dbReference type="PROSITE" id="PS50082">
    <property type="entry name" value="WD_REPEATS_2"/>
    <property type="match status" value="1"/>
</dbReference>
<organism evidence="9 10">
    <name type="scientific">Gigaspora margarita</name>
    <dbReference type="NCBI Taxonomy" id="4874"/>
    <lineage>
        <taxon>Eukaryota</taxon>
        <taxon>Fungi</taxon>
        <taxon>Fungi incertae sedis</taxon>
        <taxon>Mucoromycota</taxon>
        <taxon>Glomeromycotina</taxon>
        <taxon>Glomeromycetes</taxon>
        <taxon>Diversisporales</taxon>
        <taxon>Gigasporaceae</taxon>
        <taxon>Gigaspora</taxon>
    </lineage>
</organism>
<evidence type="ECO:0000256" key="1">
    <source>
        <dbReference type="ARBA" id="ARBA00006260"/>
    </source>
</evidence>
<evidence type="ECO:0000256" key="6">
    <source>
        <dbReference type="ARBA" id="ARBA00023212"/>
    </source>
</evidence>
<keyword evidence="5 7" id="KW-0009">Actin-binding</keyword>
<dbReference type="GO" id="GO:0030479">
    <property type="term" value="C:actin cortical patch"/>
    <property type="evidence" value="ECO:0007669"/>
    <property type="project" value="UniProtKB-SubCell"/>
</dbReference>
<evidence type="ECO:0000313" key="10">
    <source>
        <dbReference type="Proteomes" id="UP000439903"/>
    </source>
</evidence>
<keyword evidence="3 8" id="KW-0853">WD repeat</keyword>
<sequence length="369" mass="41457">MKKMLLSLKMSPTEIHQLNLGPITAHAFNKDRSQVAICPNNNEVHVYQKSGKGWNLIHALAEHDKLVTSIDWAPESNQLVTCSQDRNAYVWTFDSVTNKWKPTLVLLRINRAATFVRWSPNENKFAVASGARCIAICYFDEENDWWTSKHLKKPIRSTVLSLDWHPNNVLLAAGCADFKARVFSAFVKGVDQKPPPTPWGDKLPFNTICGEFSNDSSGWIHSVSFSPSGDALAFSGHDSQICIVYAGGETQNIRTSSLPYLSLLWITEEKLIAAGHDCVPVLFEKQGQQWRFSKVIDVGKKKVVTEATVFNRFQDWDSKGIREGSKEIELNTIHQNTITSIRPYQGSRHDISNISSSGIDGKLVVWDLK</sequence>
<evidence type="ECO:0000256" key="7">
    <source>
        <dbReference type="PIRNR" id="PIRNR038093"/>
    </source>
</evidence>
<gene>
    <name evidence="9" type="ORF">F8M41_002530</name>
</gene>
<dbReference type="InterPro" id="IPR017383">
    <property type="entry name" value="ARPC1"/>
</dbReference>
<evidence type="ECO:0000256" key="8">
    <source>
        <dbReference type="PROSITE-ProRule" id="PRU00221"/>
    </source>
</evidence>
<dbReference type="EMBL" id="WTPW01001217">
    <property type="protein sequence ID" value="KAF0449284.1"/>
    <property type="molecule type" value="Genomic_DNA"/>
</dbReference>
<keyword evidence="6 7" id="KW-0206">Cytoskeleton</keyword>
<dbReference type="InterPro" id="IPR019775">
    <property type="entry name" value="WD40_repeat_CS"/>
</dbReference>
<dbReference type="GO" id="GO:0051015">
    <property type="term" value="F:actin filament binding"/>
    <property type="evidence" value="ECO:0007669"/>
    <property type="project" value="TreeGrafter"/>
</dbReference>
<dbReference type="AlphaFoldDB" id="A0A8H4A792"/>
<dbReference type="PIRSF" id="PIRSF038093">
    <property type="entry name" value="ARP2/3_su1"/>
    <property type="match status" value="1"/>
</dbReference>
<dbReference type="PROSITE" id="PS50294">
    <property type="entry name" value="WD_REPEATS_REGION"/>
    <property type="match status" value="1"/>
</dbReference>
<comment type="function">
    <text evidence="7">Functions as component of the Arp2/3 complex which is involved in regulation of actin polymerization and together with an activating nucleation-promoting factor (NPF) mediates the formation of branched actin networks.</text>
</comment>
<keyword evidence="10" id="KW-1185">Reference proteome</keyword>
<comment type="caution">
    <text evidence="9">The sequence shown here is derived from an EMBL/GenBank/DDBJ whole genome shotgun (WGS) entry which is preliminary data.</text>
</comment>
<dbReference type="InterPro" id="IPR036322">
    <property type="entry name" value="WD40_repeat_dom_sf"/>
</dbReference>
<dbReference type="Proteomes" id="UP000439903">
    <property type="component" value="Unassembled WGS sequence"/>
</dbReference>
<dbReference type="Gene3D" id="2.130.10.10">
    <property type="entry name" value="YVTN repeat-like/Quinoprotein amine dehydrogenase"/>
    <property type="match status" value="1"/>
</dbReference>
<dbReference type="PANTHER" id="PTHR10709">
    <property type="entry name" value="ACTIN-RELATED PROTEIN 2/3 COMPLEX SUBUNIT 1"/>
    <property type="match status" value="1"/>
</dbReference>
<comment type="similarity">
    <text evidence="1 7">Belongs to the WD repeat ARPC1 family.</text>
</comment>
<dbReference type="InterPro" id="IPR015943">
    <property type="entry name" value="WD40/YVTN_repeat-like_dom_sf"/>
</dbReference>
<keyword evidence="4" id="KW-0677">Repeat</keyword>
<accession>A0A8H4A792</accession>
<dbReference type="PANTHER" id="PTHR10709:SF2">
    <property type="entry name" value="ACTIN-RELATED PROTEIN 2_3 COMPLEX SUBUNIT"/>
    <property type="match status" value="1"/>
</dbReference>
<comment type="subcellular location">
    <subcellularLocation>
        <location evidence="7">Cytoplasm</location>
        <location evidence="7">Cytoskeleton</location>
        <location evidence="7">Actin patch</location>
    </subcellularLocation>
</comment>
<feature type="repeat" description="WD" evidence="8">
    <location>
        <begin position="60"/>
        <end position="95"/>
    </location>
</feature>
<dbReference type="SUPFAM" id="SSF50978">
    <property type="entry name" value="WD40 repeat-like"/>
    <property type="match status" value="1"/>
</dbReference>
<dbReference type="PROSITE" id="PS00678">
    <property type="entry name" value="WD_REPEATS_1"/>
    <property type="match status" value="1"/>
</dbReference>
<evidence type="ECO:0000313" key="9">
    <source>
        <dbReference type="EMBL" id="KAF0449284.1"/>
    </source>
</evidence>
<evidence type="ECO:0000256" key="4">
    <source>
        <dbReference type="ARBA" id="ARBA00022737"/>
    </source>
</evidence>
<reference evidence="9 10" key="1">
    <citation type="journal article" date="2019" name="Environ. Microbiol.">
        <title>At the nexus of three kingdoms: the genome of the mycorrhizal fungus Gigaspora margarita provides insights into plant, endobacterial and fungal interactions.</title>
        <authorList>
            <person name="Venice F."/>
            <person name="Ghignone S."/>
            <person name="Salvioli di Fossalunga A."/>
            <person name="Amselem J."/>
            <person name="Novero M."/>
            <person name="Xianan X."/>
            <person name="Sedzielewska Toro K."/>
            <person name="Morin E."/>
            <person name="Lipzen A."/>
            <person name="Grigoriev I.V."/>
            <person name="Henrissat B."/>
            <person name="Martin F.M."/>
            <person name="Bonfante P."/>
        </authorList>
    </citation>
    <scope>NUCLEOTIDE SEQUENCE [LARGE SCALE GENOMIC DNA]</scope>
    <source>
        <strain evidence="9 10">BEG34</strain>
    </source>
</reference>
<dbReference type="SMART" id="SM00320">
    <property type="entry name" value="WD40"/>
    <property type="match status" value="6"/>
</dbReference>
<dbReference type="GO" id="GO:0034314">
    <property type="term" value="P:Arp2/3 complex-mediated actin nucleation"/>
    <property type="evidence" value="ECO:0007669"/>
    <property type="project" value="UniProtKB-UniRule"/>
</dbReference>
<dbReference type="InterPro" id="IPR001680">
    <property type="entry name" value="WD40_rpt"/>
</dbReference>
<keyword evidence="2 7" id="KW-0963">Cytoplasm</keyword>
<evidence type="ECO:0000256" key="3">
    <source>
        <dbReference type="ARBA" id="ARBA00022574"/>
    </source>
</evidence>
<name>A0A8H4A792_GIGMA</name>
<evidence type="ECO:0000256" key="5">
    <source>
        <dbReference type="ARBA" id="ARBA00023203"/>
    </source>
</evidence>
<proteinExistence type="inferred from homology"/>